<dbReference type="EMBL" id="CP024309">
    <property type="protein sequence ID" value="AUX78685.1"/>
    <property type="molecule type" value="Genomic_DNA"/>
</dbReference>
<reference evidence="1 2" key="1">
    <citation type="submission" date="2017-10" db="EMBL/GenBank/DDBJ databases">
        <title>Analysis of the genome sequences of Rhizobium populations associated to common bean (phaseolus vulgaris).</title>
        <authorList>
            <person name="Bustos P."/>
            <person name="Santamaria R.I."/>
            <person name="Miranda-Sanchez F."/>
            <person name="Perez-Carrascal O."/>
            <person name="Juarez S."/>
            <person name="Lozano L."/>
            <person name="Martinez-Flores I."/>
            <person name="Vinuesa P."/>
            <person name="Martinez-Romero E."/>
            <person name="Cevallos M.A."/>
            <person name="Romero D."/>
            <person name="Davila G."/>
            <person name="Gonzalez V."/>
        </authorList>
    </citation>
    <scope>NUCLEOTIDE SEQUENCE [LARGE SCALE GENOMIC DNA]</scope>
    <source>
        <strain evidence="1 2">NXT3</strain>
        <plasmid evidence="2">Plasmid psfrenxt3b</plasmid>
    </source>
</reference>
<evidence type="ECO:0000313" key="2">
    <source>
        <dbReference type="Proteomes" id="UP000239340"/>
    </source>
</evidence>
<evidence type="ECO:0000313" key="1">
    <source>
        <dbReference type="EMBL" id="AUX78685.1"/>
    </source>
</evidence>
<gene>
    <name evidence="1" type="ORF">NXT3_PB00022</name>
</gene>
<dbReference type="AlphaFoldDB" id="A0A2L0HB41"/>
<dbReference type="Proteomes" id="UP000239340">
    <property type="component" value="Plasmid pSfreNXT3b"/>
</dbReference>
<keyword evidence="1" id="KW-0614">Plasmid</keyword>
<accession>A0A2L0HB41</accession>
<sequence>MIAPKKLVWLKIPGRISRERDAIGRHIGKAKSVGFRLLVGEFSFHVAAPILIEVFHGR</sequence>
<organism evidence="1 2">
    <name type="scientific">Rhizobium fredii</name>
    <name type="common">Sinorhizobium fredii</name>
    <dbReference type="NCBI Taxonomy" id="380"/>
    <lineage>
        <taxon>Bacteria</taxon>
        <taxon>Pseudomonadati</taxon>
        <taxon>Pseudomonadota</taxon>
        <taxon>Alphaproteobacteria</taxon>
        <taxon>Hyphomicrobiales</taxon>
        <taxon>Rhizobiaceae</taxon>
        <taxon>Sinorhizobium/Ensifer group</taxon>
        <taxon>Sinorhizobium</taxon>
    </lineage>
</organism>
<proteinExistence type="predicted"/>
<name>A0A2L0HB41_RHIFR</name>
<protein>
    <submittedName>
        <fullName evidence="1">Uncharacterized protein</fullName>
    </submittedName>
</protein>
<geneLocation type="plasmid" evidence="2">
    <name>psfrenxt3b</name>
</geneLocation>